<accession>A0A9W9ZMY6</accession>
<evidence type="ECO:0000256" key="12">
    <source>
        <dbReference type="ARBA" id="ARBA00045743"/>
    </source>
</evidence>
<feature type="active site" description="Proton acceptor" evidence="14">
    <location>
        <position position="321"/>
    </location>
</feature>
<comment type="subcellular location">
    <subcellularLocation>
        <location evidence="3">Cytoplasm</location>
    </subcellularLocation>
</comment>
<dbReference type="AlphaFoldDB" id="A0A9W9ZMY6"/>
<comment type="catalytic activity">
    <reaction evidence="1 13">
        <text>alpha-D-glucose = beta-D-glucose</text>
        <dbReference type="Rhea" id="RHEA:10264"/>
        <dbReference type="ChEBI" id="CHEBI:15903"/>
        <dbReference type="ChEBI" id="CHEBI:17925"/>
        <dbReference type="EC" id="5.1.3.3"/>
    </reaction>
</comment>
<evidence type="ECO:0000256" key="13">
    <source>
        <dbReference type="PIRNR" id="PIRNR005096"/>
    </source>
</evidence>
<dbReference type="SUPFAM" id="SSF74650">
    <property type="entry name" value="Galactose mutarotase-like"/>
    <property type="match status" value="1"/>
</dbReference>
<gene>
    <name evidence="17" type="ORF">OS493_020209</name>
</gene>
<comment type="subunit">
    <text evidence="7">Monomer.</text>
</comment>
<evidence type="ECO:0000256" key="16">
    <source>
        <dbReference type="PIRSR" id="PIRSR005096-3"/>
    </source>
</evidence>
<comment type="pathway">
    <text evidence="5 13">Carbohydrate metabolism; hexose metabolism.</text>
</comment>
<comment type="pathway">
    <text evidence="4">Carbohydrate metabolism; galactose metabolism.</text>
</comment>
<dbReference type="GO" id="GO:0005737">
    <property type="term" value="C:cytoplasm"/>
    <property type="evidence" value="ECO:0007669"/>
    <property type="project" value="UniProtKB-SubCell"/>
</dbReference>
<evidence type="ECO:0000256" key="14">
    <source>
        <dbReference type="PIRSR" id="PIRSR005096-1"/>
    </source>
</evidence>
<dbReference type="Gene3D" id="2.70.98.10">
    <property type="match status" value="1"/>
</dbReference>
<comment type="caution">
    <text evidence="17">The sequence shown here is derived from an EMBL/GenBank/DDBJ whole genome shotgun (WGS) entry which is preliminary data.</text>
</comment>
<evidence type="ECO:0000256" key="15">
    <source>
        <dbReference type="PIRSR" id="PIRSR005096-2"/>
    </source>
</evidence>
<organism evidence="17 18">
    <name type="scientific">Desmophyllum pertusum</name>
    <dbReference type="NCBI Taxonomy" id="174260"/>
    <lineage>
        <taxon>Eukaryota</taxon>
        <taxon>Metazoa</taxon>
        <taxon>Cnidaria</taxon>
        <taxon>Anthozoa</taxon>
        <taxon>Hexacorallia</taxon>
        <taxon>Scleractinia</taxon>
        <taxon>Caryophylliina</taxon>
        <taxon>Caryophylliidae</taxon>
        <taxon>Desmophyllum</taxon>
    </lineage>
</organism>
<keyword evidence="18" id="KW-1185">Reference proteome</keyword>
<reference evidence="17" key="1">
    <citation type="submission" date="2023-01" db="EMBL/GenBank/DDBJ databases">
        <title>Genome assembly of the deep-sea coral Lophelia pertusa.</title>
        <authorList>
            <person name="Herrera S."/>
            <person name="Cordes E."/>
        </authorList>
    </citation>
    <scope>NUCLEOTIDE SEQUENCE</scope>
    <source>
        <strain evidence="17">USNM1676648</strain>
        <tissue evidence="17">Polyp</tissue>
    </source>
</reference>
<evidence type="ECO:0000256" key="7">
    <source>
        <dbReference type="ARBA" id="ARBA00011245"/>
    </source>
</evidence>
<name>A0A9W9ZMY6_9CNID</name>
<dbReference type="GO" id="GO:0004034">
    <property type="term" value="F:aldose 1-epimerase activity"/>
    <property type="evidence" value="ECO:0007669"/>
    <property type="project" value="UniProtKB-EC"/>
</dbReference>
<dbReference type="Proteomes" id="UP001163046">
    <property type="component" value="Unassembled WGS sequence"/>
</dbReference>
<dbReference type="PANTHER" id="PTHR10091">
    <property type="entry name" value="ALDOSE-1-EPIMERASE"/>
    <property type="match status" value="1"/>
</dbReference>
<evidence type="ECO:0000256" key="6">
    <source>
        <dbReference type="ARBA" id="ARBA00006206"/>
    </source>
</evidence>
<protein>
    <recommendedName>
        <fullName evidence="13">Aldose 1-epimerase</fullName>
        <ecNumber evidence="13">5.1.3.3</ecNumber>
    </recommendedName>
</protein>
<evidence type="ECO:0000256" key="8">
    <source>
        <dbReference type="ARBA" id="ARBA00022490"/>
    </source>
</evidence>
<sequence>MVVSEVFGKTESGEVVIKYSFKNSNGLELDVISFGATFVSLKCPDRNGKIDDVVLGYDNLEDYLSNPPYFGATIGRVANRIANGKFSLDGKEYHLDINDPPNSLHGGWIGFNKHNWKGVVKDDTAVKFTYISPDGDEGYPGELTAHITFTLTDNNEVKLNYEATTKAPTILNLTSHGYFNLAGQLVFYCLLLTGLYVRWTMMFLDHIAQINANTYLPTNDVQIPTGEKCSVSSPNSAFDFIKPKRIGQDIAEVPGGGYDNNYCLPAESKECCAEVYHPPSGRVVKVFTDQPGVQFYTANGLDGISGKGGVLYHKYGAFCLEAQNYPDAINQPNFPSPILRPGEIYKQKTVYKFDVK</sequence>
<evidence type="ECO:0000256" key="4">
    <source>
        <dbReference type="ARBA" id="ARBA00004947"/>
    </source>
</evidence>
<dbReference type="GO" id="GO:0033499">
    <property type="term" value="P:galactose catabolic process via UDP-galactose, Leloir pathway"/>
    <property type="evidence" value="ECO:0007669"/>
    <property type="project" value="TreeGrafter"/>
</dbReference>
<dbReference type="EMBL" id="MU825885">
    <property type="protein sequence ID" value="KAJ7384631.1"/>
    <property type="molecule type" value="Genomic_DNA"/>
</dbReference>
<evidence type="ECO:0000256" key="9">
    <source>
        <dbReference type="ARBA" id="ARBA00022553"/>
    </source>
</evidence>
<feature type="binding site" evidence="16">
    <location>
        <begin position="176"/>
        <end position="178"/>
    </location>
    <ligand>
        <name>beta-D-galactose</name>
        <dbReference type="ChEBI" id="CHEBI:27667"/>
    </ligand>
</feature>
<keyword evidence="8" id="KW-0963">Cytoplasm</keyword>
<evidence type="ECO:0000256" key="11">
    <source>
        <dbReference type="ARBA" id="ARBA00023277"/>
    </source>
</evidence>
<evidence type="ECO:0000256" key="2">
    <source>
        <dbReference type="ARBA" id="ARBA00001712"/>
    </source>
</evidence>
<evidence type="ECO:0000256" key="10">
    <source>
        <dbReference type="ARBA" id="ARBA00023235"/>
    </source>
</evidence>
<keyword evidence="9" id="KW-0597">Phosphoprotein</keyword>
<comment type="similarity">
    <text evidence="6 13">Belongs to the aldose epimerase family.</text>
</comment>
<comment type="function">
    <text evidence="12">Mutarotase that catalyzes the interconversion of beta-D-galactose and alpha-D-galactose during galactose metabolism. Beta-D-galactose is metabolized in the liver into glucose 1-phosphate, the primary metabolic fuel, by the action of four enzymes that constitute the Leloir pathway: GALM, GALK1 (galactokinase), GALT (galactose-1-phosphate uridylyltransferase) and GALE (UDP-galactose-4'-epimerase). Involved in the maintenance of the equilibrium between the beta- and alpha-anomers of galactose, therefore ensuring a sufficient supply of the alpha-anomer for GALK1. Also active on D-glucose although shows a preference for galactose over glucose.</text>
</comment>
<proteinExistence type="inferred from homology"/>
<dbReference type="InterPro" id="IPR047215">
    <property type="entry name" value="Galactose_mutarotase-like"/>
</dbReference>
<dbReference type="OrthoDB" id="274691at2759"/>
<dbReference type="InterPro" id="IPR014718">
    <property type="entry name" value="GH-type_carb-bd"/>
</dbReference>
<feature type="binding site" evidence="15">
    <location>
        <position position="259"/>
    </location>
    <ligand>
        <name>beta-D-galactose</name>
        <dbReference type="ChEBI" id="CHEBI:27667"/>
    </ligand>
</feature>
<dbReference type="CDD" id="cd09019">
    <property type="entry name" value="galactose_mutarotase_like"/>
    <property type="match status" value="1"/>
</dbReference>
<feature type="active site" description="Proton donor" evidence="14">
    <location>
        <position position="176"/>
    </location>
</feature>
<evidence type="ECO:0000313" key="18">
    <source>
        <dbReference type="Proteomes" id="UP001163046"/>
    </source>
</evidence>
<dbReference type="GO" id="GO:0006006">
    <property type="term" value="P:glucose metabolic process"/>
    <property type="evidence" value="ECO:0007669"/>
    <property type="project" value="TreeGrafter"/>
</dbReference>
<dbReference type="PANTHER" id="PTHR10091:SF0">
    <property type="entry name" value="GALACTOSE MUTAROTASE"/>
    <property type="match status" value="1"/>
</dbReference>
<dbReference type="EC" id="5.1.3.3" evidence="13"/>
<dbReference type="FunFam" id="2.70.98.10:FF:000003">
    <property type="entry name" value="Aldose 1-epimerase"/>
    <property type="match status" value="1"/>
</dbReference>
<dbReference type="InterPro" id="IPR008183">
    <property type="entry name" value="Aldose_1/G6P_1-epimerase"/>
</dbReference>
<evidence type="ECO:0000256" key="3">
    <source>
        <dbReference type="ARBA" id="ARBA00004496"/>
    </source>
</evidence>
<dbReference type="PIRSF" id="PIRSF005096">
    <property type="entry name" value="GALM"/>
    <property type="match status" value="1"/>
</dbReference>
<evidence type="ECO:0000313" key="17">
    <source>
        <dbReference type="EMBL" id="KAJ7384631.1"/>
    </source>
</evidence>
<evidence type="ECO:0000256" key="1">
    <source>
        <dbReference type="ARBA" id="ARBA00001614"/>
    </source>
</evidence>
<feature type="binding site" evidence="16">
    <location>
        <begin position="79"/>
        <end position="80"/>
    </location>
    <ligand>
        <name>beta-D-galactose</name>
        <dbReference type="ChEBI" id="CHEBI:27667"/>
    </ligand>
</feature>
<comment type="catalytic activity">
    <reaction evidence="2">
        <text>alpha-D-galactose = beta-D-galactose</text>
        <dbReference type="Rhea" id="RHEA:28675"/>
        <dbReference type="ChEBI" id="CHEBI:27667"/>
        <dbReference type="ChEBI" id="CHEBI:28061"/>
        <dbReference type="EC" id="5.1.3.3"/>
    </reaction>
    <physiologicalReaction direction="right-to-left" evidence="2">
        <dbReference type="Rhea" id="RHEA:28677"/>
    </physiologicalReaction>
</comment>
<keyword evidence="11 13" id="KW-0119">Carbohydrate metabolism</keyword>
<dbReference type="InterPro" id="IPR011013">
    <property type="entry name" value="Gal_mutarotase_sf_dom"/>
</dbReference>
<dbReference type="NCBIfam" id="NF008277">
    <property type="entry name" value="PRK11055.1"/>
    <property type="match status" value="1"/>
</dbReference>
<dbReference type="InterPro" id="IPR015443">
    <property type="entry name" value="Aldose_1-epimerase"/>
</dbReference>
<evidence type="ECO:0000256" key="5">
    <source>
        <dbReference type="ARBA" id="ARBA00005028"/>
    </source>
</evidence>
<dbReference type="GO" id="GO:0030246">
    <property type="term" value="F:carbohydrate binding"/>
    <property type="evidence" value="ECO:0007669"/>
    <property type="project" value="InterPro"/>
</dbReference>
<dbReference type="Pfam" id="PF01263">
    <property type="entry name" value="Aldose_epim"/>
    <property type="match status" value="1"/>
</dbReference>
<keyword evidence="10 13" id="KW-0413">Isomerase</keyword>